<dbReference type="AlphaFoldDB" id="A0A4P9YGW7"/>
<proteinExistence type="predicted"/>
<dbReference type="EMBL" id="ML005630">
    <property type="protein sequence ID" value="RKP17901.1"/>
    <property type="molecule type" value="Genomic_DNA"/>
</dbReference>
<name>A0A4P9YGW7_ROZAC</name>
<dbReference type="Proteomes" id="UP000281549">
    <property type="component" value="Unassembled WGS sequence"/>
</dbReference>
<feature type="domain" description="Integrase zinc-binding" evidence="1">
    <location>
        <begin position="197"/>
        <end position="237"/>
    </location>
</feature>
<organism evidence="2 3">
    <name type="scientific">Rozella allomycis (strain CSF55)</name>
    <dbReference type="NCBI Taxonomy" id="988480"/>
    <lineage>
        <taxon>Eukaryota</taxon>
        <taxon>Fungi</taxon>
        <taxon>Fungi incertae sedis</taxon>
        <taxon>Cryptomycota</taxon>
        <taxon>Cryptomycota incertae sedis</taxon>
        <taxon>Rozella</taxon>
    </lineage>
</organism>
<gene>
    <name evidence="2" type="ORF">ROZALSC1DRAFT_23744</name>
</gene>
<dbReference type="Pfam" id="PF17921">
    <property type="entry name" value="Integrase_H2C2"/>
    <property type="match status" value="1"/>
</dbReference>
<dbReference type="InterPro" id="IPR041588">
    <property type="entry name" value="Integrase_H2C2"/>
</dbReference>
<reference evidence="3" key="1">
    <citation type="journal article" date="2018" name="Nat. Microbiol.">
        <title>Leveraging single-cell genomics to expand the fungal tree of life.</title>
        <authorList>
            <person name="Ahrendt S.R."/>
            <person name="Quandt C.A."/>
            <person name="Ciobanu D."/>
            <person name="Clum A."/>
            <person name="Salamov A."/>
            <person name="Andreopoulos B."/>
            <person name="Cheng J.F."/>
            <person name="Woyke T."/>
            <person name="Pelin A."/>
            <person name="Henrissat B."/>
            <person name="Reynolds N.K."/>
            <person name="Benny G.L."/>
            <person name="Smith M.E."/>
            <person name="James T.Y."/>
            <person name="Grigoriev I.V."/>
        </authorList>
    </citation>
    <scope>NUCLEOTIDE SEQUENCE [LARGE SCALE GENOMIC DNA]</scope>
    <source>
        <strain evidence="3">CSF55</strain>
    </source>
</reference>
<protein>
    <recommendedName>
        <fullName evidence="1">Integrase zinc-binding domain-containing protein</fullName>
    </recommendedName>
</protein>
<sequence>MVFLQAYNNVIDFQTNTLKCVGRENHIYSSPRMNSIDKQYNTSNIDVDPDELRVSKANIFPSHNEPYWNSDIKNLLQNYPSIQGSETHIALLKNAEYRIQLLPQATLRYQRAYQIPFAIMPQLKQEISKKESMGIIKKATDFLSRKYEDYTINAVSLQDGDYPLDPNIIKEFQDELTLPPGFTTQVITYKNLNVPYIPTLLRKPIIEWMHFSLQHAGITKVYETIRKIAYWPHLQEHFVHFSIHATLPNFEAVKIIWKNSYGEKKNTHVISMIDWCTRMVELVAVDNIQAATGHKYLTKNGYVVTQDQSLPAISWALKTLYHRVLGLSPAKLAFGCNMLQSRLKYNTKELLETATGRKEKENAKALAKENKSRINFNYTPDSTEIYRTLLDSSSKCKRYMCFGSTFYARDNQHSQIAD</sequence>
<evidence type="ECO:0000313" key="3">
    <source>
        <dbReference type="Proteomes" id="UP000281549"/>
    </source>
</evidence>
<accession>A0A4P9YGW7</accession>
<evidence type="ECO:0000313" key="2">
    <source>
        <dbReference type="EMBL" id="RKP17901.1"/>
    </source>
</evidence>
<evidence type="ECO:0000259" key="1">
    <source>
        <dbReference type="Pfam" id="PF17921"/>
    </source>
</evidence>